<comment type="caution">
    <text evidence="2">The sequence shown here is derived from an EMBL/GenBank/DDBJ whole genome shotgun (WGS) entry which is preliminary data.</text>
</comment>
<evidence type="ECO:0000313" key="2">
    <source>
        <dbReference type="EMBL" id="KAK9140334.1"/>
    </source>
</evidence>
<name>A0AAP0PEU5_9MAGN</name>
<gene>
    <name evidence="2" type="ORF">Scep_010015</name>
</gene>
<dbReference type="Proteomes" id="UP001419268">
    <property type="component" value="Unassembled WGS sequence"/>
</dbReference>
<sequence>MEGHRRCSGTTPARQRCHMDRRDSGKTARPYGPTPSPPNASPGDVAAARRTKASSGE</sequence>
<feature type="region of interest" description="Disordered" evidence="1">
    <location>
        <begin position="1"/>
        <end position="57"/>
    </location>
</feature>
<evidence type="ECO:0000313" key="3">
    <source>
        <dbReference type="Proteomes" id="UP001419268"/>
    </source>
</evidence>
<feature type="compositionally biased region" description="Basic and acidic residues" evidence="1">
    <location>
        <begin position="17"/>
        <end position="26"/>
    </location>
</feature>
<reference evidence="2 3" key="1">
    <citation type="submission" date="2024-01" db="EMBL/GenBank/DDBJ databases">
        <title>Genome assemblies of Stephania.</title>
        <authorList>
            <person name="Yang L."/>
        </authorList>
    </citation>
    <scope>NUCLEOTIDE SEQUENCE [LARGE SCALE GENOMIC DNA]</scope>
    <source>
        <strain evidence="2">JXDWG</strain>
        <tissue evidence="2">Leaf</tissue>
    </source>
</reference>
<keyword evidence="3" id="KW-1185">Reference proteome</keyword>
<accession>A0AAP0PEU5</accession>
<dbReference type="EMBL" id="JBBNAG010000004">
    <property type="protein sequence ID" value="KAK9140334.1"/>
    <property type="molecule type" value="Genomic_DNA"/>
</dbReference>
<protein>
    <submittedName>
        <fullName evidence="2">Uncharacterized protein</fullName>
    </submittedName>
</protein>
<organism evidence="2 3">
    <name type="scientific">Stephania cephalantha</name>
    <dbReference type="NCBI Taxonomy" id="152367"/>
    <lineage>
        <taxon>Eukaryota</taxon>
        <taxon>Viridiplantae</taxon>
        <taxon>Streptophyta</taxon>
        <taxon>Embryophyta</taxon>
        <taxon>Tracheophyta</taxon>
        <taxon>Spermatophyta</taxon>
        <taxon>Magnoliopsida</taxon>
        <taxon>Ranunculales</taxon>
        <taxon>Menispermaceae</taxon>
        <taxon>Menispermoideae</taxon>
        <taxon>Cissampelideae</taxon>
        <taxon>Stephania</taxon>
    </lineage>
</organism>
<proteinExistence type="predicted"/>
<dbReference type="AlphaFoldDB" id="A0AAP0PEU5"/>
<evidence type="ECO:0000256" key="1">
    <source>
        <dbReference type="SAM" id="MobiDB-lite"/>
    </source>
</evidence>